<name>A0A8S1ZS57_ARAAE</name>
<keyword evidence="2" id="KW-1185">Reference proteome</keyword>
<gene>
    <name evidence="1" type="ORF">AARE701A_LOCUS2906</name>
</gene>
<accession>A0A8S1ZS57</accession>
<protein>
    <submittedName>
        <fullName evidence="1">Uncharacterized protein</fullName>
    </submittedName>
</protein>
<evidence type="ECO:0000313" key="2">
    <source>
        <dbReference type="Proteomes" id="UP000682877"/>
    </source>
</evidence>
<dbReference type="EMBL" id="LR999451">
    <property type="protein sequence ID" value="CAE5959379.1"/>
    <property type="molecule type" value="Genomic_DNA"/>
</dbReference>
<dbReference type="AlphaFoldDB" id="A0A8S1ZS57"/>
<proteinExistence type="predicted"/>
<reference evidence="1" key="1">
    <citation type="submission" date="2021-01" db="EMBL/GenBank/DDBJ databases">
        <authorList>
            <person name="Bezrukov I."/>
        </authorList>
    </citation>
    <scope>NUCLEOTIDE SEQUENCE</scope>
</reference>
<organism evidence="1 2">
    <name type="scientific">Arabidopsis arenosa</name>
    <name type="common">Sand rock-cress</name>
    <name type="synonym">Cardaminopsis arenosa</name>
    <dbReference type="NCBI Taxonomy" id="38785"/>
    <lineage>
        <taxon>Eukaryota</taxon>
        <taxon>Viridiplantae</taxon>
        <taxon>Streptophyta</taxon>
        <taxon>Embryophyta</taxon>
        <taxon>Tracheophyta</taxon>
        <taxon>Spermatophyta</taxon>
        <taxon>Magnoliopsida</taxon>
        <taxon>eudicotyledons</taxon>
        <taxon>Gunneridae</taxon>
        <taxon>Pentapetalae</taxon>
        <taxon>rosids</taxon>
        <taxon>malvids</taxon>
        <taxon>Brassicales</taxon>
        <taxon>Brassicaceae</taxon>
        <taxon>Camelineae</taxon>
        <taxon>Arabidopsis</taxon>
    </lineage>
</organism>
<sequence length="129" mass="14803">MTNISFISKDNDMNKSSFKQDVLVLRQCQGGCCIKKIMLSKNSKNRKPPKDEKKFEIGLIYPSLSSSEIEIELFMSSPIAASRSDRGNLQRVRWRLRLFSSITANIASGDLQRPSEMKIHIAVRVWLLW</sequence>
<dbReference type="Proteomes" id="UP000682877">
    <property type="component" value="Chromosome 1"/>
</dbReference>
<evidence type="ECO:0000313" key="1">
    <source>
        <dbReference type="EMBL" id="CAE5959379.1"/>
    </source>
</evidence>